<dbReference type="InterPro" id="IPR050742">
    <property type="entry name" value="Helicase_Restrict-Modif_Enz"/>
</dbReference>
<reference evidence="1" key="1">
    <citation type="submission" date="2022-10" db="EMBL/GenBank/DDBJ databases">
        <authorList>
            <person name="Koch H."/>
        </authorList>
    </citation>
    <scope>NUCLEOTIDE SEQUENCE</scope>
    <source>
        <strain evidence="1">DNF</strain>
    </source>
</reference>
<evidence type="ECO:0000313" key="1">
    <source>
        <dbReference type="EMBL" id="CAI4032308.1"/>
    </source>
</evidence>
<organism evidence="1 2">
    <name type="scientific">Nitrospira tepida</name>
    <dbReference type="NCBI Taxonomy" id="2973512"/>
    <lineage>
        <taxon>Bacteria</taxon>
        <taxon>Pseudomonadati</taxon>
        <taxon>Nitrospirota</taxon>
        <taxon>Nitrospiria</taxon>
        <taxon>Nitrospirales</taxon>
        <taxon>Nitrospiraceae</taxon>
        <taxon>Nitrospira</taxon>
    </lineage>
</organism>
<dbReference type="KEGG" id="nti:DNFV4_02737"/>
<accession>A0AA86N069</accession>
<dbReference type="InterPro" id="IPR027417">
    <property type="entry name" value="P-loop_NTPase"/>
</dbReference>
<protein>
    <submittedName>
        <fullName evidence="1">Type III restriction enzyme, res subunit</fullName>
    </submittedName>
</protein>
<dbReference type="PANTHER" id="PTHR47396">
    <property type="entry name" value="TYPE I RESTRICTION ENZYME ECOKI R PROTEIN"/>
    <property type="match status" value="1"/>
</dbReference>
<dbReference type="PANTHER" id="PTHR47396:SF1">
    <property type="entry name" value="ATP-DEPENDENT HELICASE IRC3-RELATED"/>
    <property type="match status" value="1"/>
</dbReference>
<dbReference type="AlphaFoldDB" id="A0AA86N069"/>
<evidence type="ECO:0000313" key="2">
    <source>
        <dbReference type="Proteomes" id="UP001179121"/>
    </source>
</evidence>
<dbReference type="EMBL" id="OX365700">
    <property type="protein sequence ID" value="CAI4032308.1"/>
    <property type="molecule type" value="Genomic_DNA"/>
</dbReference>
<keyword evidence="2" id="KW-1185">Reference proteome</keyword>
<name>A0AA86N069_9BACT</name>
<dbReference type="Gene3D" id="3.40.50.300">
    <property type="entry name" value="P-loop containing nucleotide triphosphate hydrolases"/>
    <property type="match status" value="1"/>
</dbReference>
<sequence length="555" mass="62721">MPANQLQLIQSPQFFEGRYKDKVIQVDSSRTGVEEDEMVQRLLAVESSDEPTEIVIHVNMLKEGWDVRNLYTIVPLRAANARTLIEQSIGRGLRLPYGRRTGVNTVDRLNIVVHDRFQEIVDEANRPDSLVRLTQVILDPATDLQKTKTVVAQPKIEEQIAAADSAVFTSEVERRIAEATYQVINKYENLPTSSYLLKPEVQARIAEEVKEYVTPSQQALPGMAATPSIADVVAKTAELVVQQTIDIPRVLVVPRGEVTTGFHAFTLDCSGIHYQPVARDLLIQHLRTNQQETLSCGGSLQAEQRLEDYVVRGLIDFDDISYDQHADLLYDLAGQLVRHLRSYLSEEDARNVLIYYQKPLSAFVHAQMQDHQWEKATGYDVQVSKGFTKLRKPAYTAKDGEPIHDFRETFEDKSCIPQVLFGGFQRCLFKQQKFQSDSERKLSVILDRDAQKWFKPAQGQFQISYKVGVDQREYVPDFVAETTDCIYMLEPKARNEMTSSEVLAKKEAAVTWCARATTHALGNGGKPWKYVLIPHDVIAENMTLSGLVAQFATSV</sequence>
<dbReference type="Proteomes" id="UP001179121">
    <property type="component" value="Chromosome"/>
</dbReference>
<gene>
    <name evidence="1" type="ORF">DNFV4_02737</name>
</gene>
<proteinExistence type="predicted"/>
<dbReference type="GO" id="GO:0005829">
    <property type="term" value="C:cytosol"/>
    <property type="evidence" value="ECO:0007669"/>
    <property type="project" value="TreeGrafter"/>
</dbReference>